<dbReference type="InterPro" id="IPR057568">
    <property type="entry name" value="CortBP2_NAV1-like_AAA_lid"/>
</dbReference>
<dbReference type="Pfam" id="PF25408">
    <property type="entry name" value="AAA_lid_NAV1"/>
    <property type="match status" value="1"/>
</dbReference>
<evidence type="ECO:0000313" key="12">
    <source>
        <dbReference type="EMBL" id="CAF3514768.1"/>
    </source>
</evidence>
<accession>A0A813U4E2</accession>
<evidence type="ECO:0000256" key="4">
    <source>
        <dbReference type="ARBA" id="ARBA00022737"/>
    </source>
</evidence>
<feature type="region of interest" description="Disordered" evidence="7">
    <location>
        <begin position="307"/>
        <end position="371"/>
    </location>
</feature>
<feature type="compositionally biased region" description="Low complexity" evidence="7">
    <location>
        <begin position="498"/>
        <end position="512"/>
    </location>
</feature>
<dbReference type="OrthoDB" id="6021133at2759"/>
<feature type="coiled-coil region" evidence="6">
    <location>
        <begin position="146"/>
        <end position="201"/>
    </location>
</feature>
<comment type="subcellular location">
    <subcellularLocation>
        <location evidence="1">Cytoplasm</location>
    </subcellularLocation>
</comment>
<evidence type="ECO:0000313" key="10">
    <source>
        <dbReference type="EMBL" id="CAF0737811.1"/>
    </source>
</evidence>
<dbReference type="EMBL" id="CAJOBC010000621">
    <property type="protein sequence ID" value="CAF3607952.1"/>
    <property type="molecule type" value="Genomic_DNA"/>
</dbReference>
<feature type="compositionally biased region" description="Polar residues" evidence="7">
    <location>
        <begin position="331"/>
        <end position="371"/>
    </location>
</feature>
<protein>
    <recommendedName>
        <fullName evidence="15">Cortactin-binding protein 2</fullName>
    </recommendedName>
</protein>
<feature type="region of interest" description="Disordered" evidence="7">
    <location>
        <begin position="450"/>
        <end position="540"/>
    </location>
</feature>
<dbReference type="AlphaFoldDB" id="A0A813U4E2"/>
<evidence type="ECO:0000259" key="9">
    <source>
        <dbReference type="Pfam" id="PF25408"/>
    </source>
</evidence>
<keyword evidence="3" id="KW-0597">Phosphoprotein</keyword>
<dbReference type="PANTHER" id="PTHR12784">
    <property type="entry name" value="STEERIN"/>
    <property type="match status" value="1"/>
</dbReference>
<dbReference type="Proteomes" id="UP000681722">
    <property type="component" value="Unassembled WGS sequence"/>
</dbReference>
<keyword evidence="2" id="KW-0963">Cytoplasm</keyword>
<evidence type="ECO:0000256" key="7">
    <source>
        <dbReference type="SAM" id="MobiDB-lite"/>
    </source>
</evidence>
<evidence type="ECO:0000256" key="5">
    <source>
        <dbReference type="ARBA" id="ARBA00023054"/>
    </source>
</evidence>
<evidence type="ECO:0000313" key="14">
    <source>
        <dbReference type="Proteomes" id="UP000663829"/>
    </source>
</evidence>
<keyword evidence="4" id="KW-0677">Repeat</keyword>
<feature type="compositionally biased region" description="Low complexity" evidence="7">
    <location>
        <begin position="462"/>
        <end position="482"/>
    </location>
</feature>
<evidence type="ECO:0000256" key="2">
    <source>
        <dbReference type="ARBA" id="ARBA00022490"/>
    </source>
</evidence>
<dbReference type="Proteomes" id="UP000677228">
    <property type="component" value="Unassembled WGS sequence"/>
</dbReference>
<dbReference type="GO" id="GO:0005737">
    <property type="term" value="C:cytoplasm"/>
    <property type="evidence" value="ECO:0007669"/>
    <property type="project" value="UniProtKB-SubCell"/>
</dbReference>
<feature type="compositionally biased region" description="Polar residues" evidence="7">
    <location>
        <begin position="521"/>
        <end position="540"/>
    </location>
</feature>
<feature type="coiled-coil region" evidence="6">
    <location>
        <begin position="238"/>
        <end position="290"/>
    </location>
</feature>
<evidence type="ECO:0000313" key="13">
    <source>
        <dbReference type="EMBL" id="CAF3607952.1"/>
    </source>
</evidence>
<dbReference type="EMBL" id="CAJNOQ010000621">
    <property type="protein sequence ID" value="CAF0821505.1"/>
    <property type="molecule type" value="Genomic_DNA"/>
</dbReference>
<dbReference type="InterPro" id="IPR039041">
    <property type="entry name" value="Nav/unc-53"/>
</dbReference>
<comment type="caution">
    <text evidence="11">The sequence shown here is derived from an EMBL/GenBank/DDBJ whole genome shotgun (WGS) entry which is preliminary data.</text>
</comment>
<dbReference type="PANTHER" id="PTHR12784:SF28">
    <property type="entry name" value="PROTEIN SICKIE"/>
    <property type="match status" value="1"/>
</dbReference>
<name>A0A813U4E2_9BILA</name>
<gene>
    <name evidence="11" type="ORF">GPM918_LOCUS4569</name>
    <name evidence="10" type="ORF">OVA965_LOCUS1250</name>
    <name evidence="13" type="ORF">SRO942_LOCUS4570</name>
    <name evidence="12" type="ORF">TMI583_LOCUS1251</name>
</gene>
<dbReference type="EMBL" id="CAJOBA010000222">
    <property type="protein sequence ID" value="CAF3514768.1"/>
    <property type="molecule type" value="Genomic_DNA"/>
</dbReference>
<dbReference type="InterPro" id="IPR019131">
    <property type="entry name" value="Cortactin-binding_p2_N"/>
</dbReference>
<keyword evidence="14" id="KW-1185">Reference proteome</keyword>
<organism evidence="11 14">
    <name type="scientific">Didymodactylos carnosus</name>
    <dbReference type="NCBI Taxonomy" id="1234261"/>
    <lineage>
        <taxon>Eukaryota</taxon>
        <taxon>Metazoa</taxon>
        <taxon>Spiralia</taxon>
        <taxon>Gnathifera</taxon>
        <taxon>Rotifera</taxon>
        <taxon>Eurotatoria</taxon>
        <taxon>Bdelloidea</taxon>
        <taxon>Philodinida</taxon>
        <taxon>Philodinidae</taxon>
        <taxon>Didymodactylos</taxon>
    </lineage>
</organism>
<feature type="region of interest" description="Disordered" evidence="7">
    <location>
        <begin position="398"/>
        <end position="424"/>
    </location>
</feature>
<dbReference type="Proteomes" id="UP000682733">
    <property type="component" value="Unassembled WGS sequence"/>
</dbReference>
<dbReference type="Pfam" id="PF09727">
    <property type="entry name" value="CortBP2"/>
    <property type="match status" value="1"/>
</dbReference>
<dbReference type="GO" id="GO:0022008">
    <property type="term" value="P:neurogenesis"/>
    <property type="evidence" value="ECO:0007669"/>
    <property type="project" value="InterPro"/>
</dbReference>
<evidence type="ECO:0000259" key="8">
    <source>
        <dbReference type="Pfam" id="PF09727"/>
    </source>
</evidence>
<evidence type="ECO:0000256" key="1">
    <source>
        <dbReference type="ARBA" id="ARBA00004496"/>
    </source>
</evidence>
<evidence type="ECO:0000256" key="3">
    <source>
        <dbReference type="ARBA" id="ARBA00022553"/>
    </source>
</evidence>
<keyword evidence="5 6" id="KW-0175">Coiled coil</keyword>
<feature type="compositionally biased region" description="Basic and acidic residues" evidence="7">
    <location>
        <begin position="317"/>
        <end position="329"/>
    </location>
</feature>
<evidence type="ECO:0000313" key="11">
    <source>
        <dbReference type="EMBL" id="CAF0821505.1"/>
    </source>
</evidence>
<dbReference type="EMBL" id="CAJNOK010000222">
    <property type="protein sequence ID" value="CAF0737811.1"/>
    <property type="molecule type" value="Genomic_DNA"/>
</dbReference>
<evidence type="ECO:0008006" key="15">
    <source>
        <dbReference type="Google" id="ProtNLM"/>
    </source>
</evidence>
<reference evidence="11" key="1">
    <citation type="submission" date="2021-02" db="EMBL/GenBank/DDBJ databases">
        <authorList>
            <person name="Nowell W R."/>
        </authorList>
    </citation>
    <scope>NUCLEOTIDE SEQUENCE</scope>
</reference>
<sequence length="1138" mass="128807">MLVTKIGQNVALNLSFFFLLLQRNPKFELKKDELVLLLGRFEAELQAKEIALATMKSEKVKTLLYNARFGRLTGNSDPYSALLRDSETIKEDFLSEQIPMRNVYESQLLQLEHLIVQQKKQVQLLKNILNDSGKKFMTLMQELESEKRYKIRAQTLQNQLLKSQEEKLQLKDDLDKTNLHNKELEQQLLQLLQLLEREQERHKQFVVVLVNERKQLFLHMKSEKEKHKQQIDKIIGDLAQDKDVHQQYEQKCKQLKDEHAQCKDKLNAKIKQLETELELLNEKCQQHQTTSVMRVVNHHSNVLEQDASEANTKQTNHIKDSKSLPDHNKRTQLSANVPSSNAPQIHTNSNVPVTFSPSISAPNDSKSQLPIVNNSNIRRPTIVSSPKTPQLNSVATKISSPRLQAPSSSPSSGIPVSMTSSTSSIPETAPAVVKRSIIPAIHTRNVNNTQITPPLMMSNLRSPSTSSYNIQNSSTSTSTSISGAASRGIPRLNKNALTSSSSSTGNKTTKTSINQEHDSTAAVTTKRLQPSNNHDLKSSSSDVIDDLQKLIDVIQSAVENRLNTEVYPADSQLNINSLYSTTVINNGPTNEQYENFFSSPSSNEVTILLRAAQMGETDQLIKLLSLGLNPNTTSSDGTTVNMKPIELTVCLSSSTSLTSNRERPFSYGIGEIQLTYNMSWLEFEKAIIKIYNEHLAQIDSPFDYAKCSIGITTKSINVICLGQYKWLYQESPDDLNLPYTIVHDQALQTVTICLKGAESNSTDALAYNYFIPSQNLKNFSRYIEQNTYVGVYGAPHTNKHTLFEDLIRQFERSSLPSSTAKFTVIRFGFESVSSIDDCIEELVDADFFQTQKWTTSTKASKVKYLLYLYNVQNGIGIELLKLLLNGKIVSDNCQMLDYISEYSDSPSIVYYYPSTFHIFVTLSKRTWSNENDVLKQFKWIPFKIDAMPWNGILKRYLWRRMVDYCMNNKLPIDSDLIKILQYITNVWQRYNECLQKLSLQDALLGPGIFYDCPMDRESIFDWLQSKWNNIIAPLVRELSMNKCSQPNKKTSSMITSMTSLEINSPYESVACTALYVLLHRTVARECPLTGEEREHYLLNFVGSRLEGGITSMPTSAASSRAGTPQGNVHCDFISIQLE</sequence>
<feature type="domain" description="Cortactin-binding protein-2 N-terminal" evidence="8">
    <location>
        <begin position="28"/>
        <end position="215"/>
    </location>
</feature>
<feature type="domain" description="CortBP2/NAV1-like AAA+ ATPase lid" evidence="9">
    <location>
        <begin position="973"/>
        <end position="1054"/>
    </location>
</feature>
<evidence type="ECO:0000256" key="6">
    <source>
        <dbReference type="SAM" id="Coils"/>
    </source>
</evidence>
<dbReference type="Proteomes" id="UP000663829">
    <property type="component" value="Unassembled WGS sequence"/>
</dbReference>
<proteinExistence type="predicted"/>